<proteinExistence type="predicted"/>
<dbReference type="EMBL" id="AZEC01000017">
    <property type="protein sequence ID" value="KRL09646.1"/>
    <property type="molecule type" value="Genomic_DNA"/>
</dbReference>
<reference evidence="3 4" key="1">
    <citation type="journal article" date="2015" name="Genome Announc.">
        <title>Expanding the biotechnology potential of lactobacilli through comparative genomics of 213 strains and associated genera.</title>
        <authorList>
            <person name="Sun Z."/>
            <person name="Harris H.M."/>
            <person name="McCann A."/>
            <person name="Guo C."/>
            <person name="Argimon S."/>
            <person name="Zhang W."/>
            <person name="Yang X."/>
            <person name="Jeffery I.B."/>
            <person name="Cooney J.C."/>
            <person name="Kagawa T.F."/>
            <person name="Liu W."/>
            <person name="Song Y."/>
            <person name="Salvetti E."/>
            <person name="Wrobel A."/>
            <person name="Rasinkangas P."/>
            <person name="Parkhill J."/>
            <person name="Rea M.C."/>
            <person name="O'Sullivan O."/>
            <person name="Ritari J."/>
            <person name="Douillard F.P."/>
            <person name="Paul Ross R."/>
            <person name="Yang R."/>
            <person name="Briner A.E."/>
            <person name="Felis G.E."/>
            <person name="de Vos W.M."/>
            <person name="Barrangou R."/>
            <person name="Klaenhammer T.R."/>
            <person name="Caufield P.W."/>
            <person name="Cui Y."/>
            <person name="Zhang H."/>
            <person name="O'Toole P.W."/>
        </authorList>
    </citation>
    <scope>NUCLEOTIDE SEQUENCE [LARGE SCALE GENOMIC DNA]</scope>
    <source>
        <strain evidence="3 4">DSM 12744</strain>
    </source>
</reference>
<gene>
    <name evidence="3" type="ORF">FD09_GL001092</name>
</gene>
<accession>A0A0R1MNT8</accession>
<sequence length="462" mass="52476">MTLIIAVAISFVLTYLIMTHNTVFNRPTQDVNSNADAVQTDTMQSLGDVYLPIRVIYHNDDTEKLVYNRKNNLMSNLQKQMAKWSLAKIGDPTKLNTKDYVERINQKNTIMMIYPDRITWQLFADTFKQKVKQSASDFVFDRLSVAQGKDQLTLTFMNDKTDTIRQAKVKGNYSTLTKLVKGADFTVPVKYIAMNKTVQMLFTESFRMNPYSYLVAYTPDNEFVNNLMGKVDSSSIKSRSDSDGTEYTSGSQKLNVAKSGHLVTYSEYGKKQAKTMTEKLENSFQTLKQVGITLRNIRYFSYDDNTGSISFRNYVEGFPVFQQTTRGAVQITPGDSTGLLEASFANSNLQVPVPSDQTAIAVQPTQNVIDTLVKQGYHRNRIERIQLGYRWQMDKQTDQVVDLIPTYYVRYYGQWQSYATWLKTDPNTVTDADDSAQKHALSNAQANAVDRVQQEADTSGVK</sequence>
<dbReference type="AlphaFoldDB" id="A0A0R1MNT8"/>
<evidence type="ECO:0000313" key="3">
    <source>
        <dbReference type="EMBL" id="KRL09646.1"/>
    </source>
</evidence>
<evidence type="ECO:0000313" key="4">
    <source>
        <dbReference type="Proteomes" id="UP000051330"/>
    </source>
</evidence>
<comment type="caution">
    <text evidence="3">The sequence shown here is derived from an EMBL/GenBank/DDBJ whole genome shotgun (WGS) entry which is preliminary data.</text>
</comment>
<dbReference type="InterPro" id="IPR042274">
    <property type="entry name" value="YycH/YycI_2"/>
</dbReference>
<evidence type="ECO:0000256" key="1">
    <source>
        <dbReference type="SAM" id="MobiDB-lite"/>
    </source>
</evidence>
<dbReference type="Gene3D" id="3.30.310.160">
    <property type="entry name" value="YycH protein, domain 2"/>
    <property type="match status" value="1"/>
</dbReference>
<organism evidence="3 4">
    <name type="scientific">Schleiferilactobacillus perolens DSM 12744</name>
    <dbReference type="NCBI Taxonomy" id="1423792"/>
    <lineage>
        <taxon>Bacteria</taxon>
        <taxon>Bacillati</taxon>
        <taxon>Bacillota</taxon>
        <taxon>Bacilli</taxon>
        <taxon>Lactobacillales</taxon>
        <taxon>Lactobacillaceae</taxon>
        <taxon>Schleiferilactobacillus</taxon>
    </lineage>
</organism>
<dbReference type="Pfam" id="PF07435">
    <property type="entry name" value="YycH"/>
    <property type="match status" value="1"/>
</dbReference>
<keyword evidence="4" id="KW-1185">Reference proteome</keyword>
<feature type="region of interest" description="Disordered" evidence="1">
    <location>
        <begin position="437"/>
        <end position="462"/>
    </location>
</feature>
<evidence type="ECO:0000259" key="2">
    <source>
        <dbReference type="Pfam" id="PF07435"/>
    </source>
</evidence>
<dbReference type="Proteomes" id="UP000051330">
    <property type="component" value="Unassembled WGS sequence"/>
</dbReference>
<name>A0A0R1MNT8_9LACO</name>
<feature type="domain" description="Regulatory protein YycH" evidence="2">
    <location>
        <begin position="3"/>
        <end position="418"/>
    </location>
</feature>
<dbReference type="InterPro" id="IPR009996">
    <property type="entry name" value="YycH"/>
</dbReference>
<dbReference type="Gene3D" id="3.10.450.310">
    <property type="match status" value="1"/>
</dbReference>
<dbReference type="STRING" id="1423792.FD09_GL001092"/>
<dbReference type="PATRIC" id="fig|1423792.3.peg.1113"/>
<protein>
    <recommendedName>
        <fullName evidence="2">Regulatory protein YycH domain-containing protein</fullName>
    </recommendedName>
</protein>
<dbReference type="CDD" id="cd15787">
    <property type="entry name" value="YycH_N"/>
    <property type="match status" value="1"/>
</dbReference>